<keyword evidence="5" id="KW-1185">Reference proteome</keyword>
<feature type="region of interest" description="Disordered" evidence="1">
    <location>
        <begin position="483"/>
        <end position="524"/>
    </location>
</feature>
<dbReference type="AlphaFoldDB" id="A0AAD2I0D4"/>
<accession>A0AAD2I0D4</accession>
<evidence type="ECO:0000313" key="5">
    <source>
        <dbReference type="Proteomes" id="UP001295794"/>
    </source>
</evidence>
<reference evidence="4" key="1">
    <citation type="submission" date="2023-11" db="EMBL/GenBank/DDBJ databases">
        <authorList>
            <person name="De Vega J J."/>
            <person name="De Vega J J."/>
        </authorList>
    </citation>
    <scope>NUCLEOTIDE SEQUENCE</scope>
</reference>
<feature type="region of interest" description="Disordered" evidence="1">
    <location>
        <begin position="367"/>
        <end position="395"/>
    </location>
</feature>
<proteinExistence type="predicted"/>
<feature type="chain" id="PRO_5042297404" evidence="3">
    <location>
        <begin position="23"/>
        <end position="524"/>
    </location>
</feature>
<feature type="compositionally biased region" description="Polar residues" evidence="1">
    <location>
        <begin position="367"/>
        <end position="376"/>
    </location>
</feature>
<feature type="signal peptide" evidence="3">
    <location>
        <begin position="1"/>
        <end position="22"/>
    </location>
</feature>
<sequence>MFSLACFLLPGILALGPHVVLGSFEIQLPPVTECQPVQITFSGQGANNHSVPTTFTVLPLVDDAVPIRIPIPNGATNSTGVAFSFIPLPAGTDFIASLDDVEGISAQISDITRVAPPDGTGDPTCLASVHVPTASFYAFNHTIVQCEVFSITYNTTAPPNITAFQPRGGSWSLPLLANADNRGGIASYTMIAMRQSEWPSCSMTETDICRPRISSTVILNPPVSTLLLKEPTVVGDSSSSTACFPPSLDANAGEYYPTPAGMPKPPPKGLSAGAVIGITTGASAFALALIFMLWFYLRRRRQNRRTSNVQFNRGLLDTQRWPEEEKQIDFSSPTLPPASLSATGFVRDPIYTNEKYAASLMADNRSDASSWRQYTPESPGGAGDTPNRRTSTTSSRLSMATVDVHNILSMATVHGDRSSSVVPAEVTVSPEPGLAKPALARLVTNRRERKSVRSDMPIPALSPRRDSTDAALAGLPAAYTQQPSFASWDGNEGPEEDIGNYPMAPFQQPAGRDSLESWGNARVR</sequence>
<evidence type="ECO:0000256" key="1">
    <source>
        <dbReference type="SAM" id="MobiDB-lite"/>
    </source>
</evidence>
<dbReference type="Proteomes" id="UP001295794">
    <property type="component" value="Unassembled WGS sequence"/>
</dbReference>
<gene>
    <name evidence="4" type="ORF">MYCIT1_LOCUS37050</name>
</gene>
<comment type="caution">
    <text evidence="4">The sequence shown here is derived from an EMBL/GenBank/DDBJ whole genome shotgun (WGS) entry which is preliminary data.</text>
</comment>
<name>A0AAD2I0D4_9AGAR</name>
<keyword evidence="2" id="KW-0812">Transmembrane</keyword>
<feature type="transmembrane region" description="Helical" evidence="2">
    <location>
        <begin position="272"/>
        <end position="297"/>
    </location>
</feature>
<evidence type="ECO:0000256" key="3">
    <source>
        <dbReference type="SAM" id="SignalP"/>
    </source>
</evidence>
<keyword evidence="3" id="KW-0732">Signal</keyword>
<keyword evidence="2" id="KW-0472">Membrane</keyword>
<keyword evidence="2" id="KW-1133">Transmembrane helix</keyword>
<evidence type="ECO:0000256" key="2">
    <source>
        <dbReference type="SAM" id="Phobius"/>
    </source>
</evidence>
<protein>
    <submittedName>
        <fullName evidence="4">Uncharacterized protein</fullName>
    </submittedName>
</protein>
<evidence type="ECO:0000313" key="4">
    <source>
        <dbReference type="EMBL" id="CAK5284058.1"/>
    </source>
</evidence>
<dbReference type="EMBL" id="CAVNYO010000478">
    <property type="protein sequence ID" value="CAK5284058.1"/>
    <property type="molecule type" value="Genomic_DNA"/>
</dbReference>
<feature type="region of interest" description="Disordered" evidence="1">
    <location>
        <begin position="447"/>
        <end position="466"/>
    </location>
</feature>
<organism evidence="4 5">
    <name type="scientific">Mycena citricolor</name>
    <dbReference type="NCBI Taxonomy" id="2018698"/>
    <lineage>
        <taxon>Eukaryota</taxon>
        <taxon>Fungi</taxon>
        <taxon>Dikarya</taxon>
        <taxon>Basidiomycota</taxon>
        <taxon>Agaricomycotina</taxon>
        <taxon>Agaricomycetes</taxon>
        <taxon>Agaricomycetidae</taxon>
        <taxon>Agaricales</taxon>
        <taxon>Marasmiineae</taxon>
        <taxon>Mycenaceae</taxon>
        <taxon>Mycena</taxon>
    </lineage>
</organism>